<keyword evidence="2" id="KW-1185">Reference proteome</keyword>
<dbReference type="PANTHER" id="PTHR38453:SF1">
    <property type="entry name" value="CYTOPLASMIC PROTEIN"/>
    <property type="match status" value="1"/>
</dbReference>
<dbReference type="Proteomes" id="UP000019151">
    <property type="component" value="Chromosome"/>
</dbReference>
<organism evidence="1 2">
    <name type="scientific">Gemmatirosa kalamazoonensis</name>
    <dbReference type="NCBI Taxonomy" id="861299"/>
    <lineage>
        <taxon>Bacteria</taxon>
        <taxon>Pseudomonadati</taxon>
        <taxon>Gemmatimonadota</taxon>
        <taxon>Gemmatimonadia</taxon>
        <taxon>Gemmatimonadales</taxon>
        <taxon>Gemmatimonadaceae</taxon>
        <taxon>Gemmatirosa</taxon>
    </lineage>
</organism>
<dbReference type="AlphaFoldDB" id="W0RL30"/>
<evidence type="ECO:0000313" key="1">
    <source>
        <dbReference type="EMBL" id="AHG91476.1"/>
    </source>
</evidence>
<dbReference type="InParanoid" id="W0RL30"/>
<evidence type="ECO:0008006" key="3">
    <source>
        <dbReference type="Google" id="ProtNLM"/>
    </source>
</evidence>
<dbReference type="PANTHER" id="PTHR38453">
    <property type="entry name" value="CYTOPLASMIC PROTEIN-RELATED"/>
    <property type="match status" value="1"/>
</dbReference>
<gene>
    <name evidence="1" type="ORF">J421_3939</name>
</gene>
<dbReference type="OrthoDB" id="9814284at2"/>
<sequence>MLHRAARLLRAIVGAPDYERYVAHVHAHHPGCTPMTRDEFARERLAARYDRPGARCC</sequence>
<dbReference type="EMBL" id="CP007128">
    <property type="protein sequence ID" value="AHG91476.1"/>
    <property type="molecule type" value="Genomic_DNA"/>
</dbReference>
<dbReference type="HOGENOM" id="CLU_171734_1_0_0"/>
<dbReference type="InterPro" id="IPR007423">
    <property type="entry name" value="Sel_put"/>
</dbReference>
<dbReference type="eggNOG" id="COG2879">
    <property type="taxonomic scope" value="Bacteria"/>
</dbReference>
<dbReference type="RefSeq" id="WP_104023177.1">
    <property type="nucleotide sequence ID" value="NZ_CP007128.1"/>
</dbReference>
<dbReference type="Pfam" id="PF04328">
    <property type="entry name" value="Sel_put"/>
    <property type="match status" value="1"/>
</dbReference>
<reference evidence="1 2" key="1">
    <citation type="journal article" date="2014" name="Genome Announc.">
        <title>Genome Sequence and Methylome of Soil Bacterium Gemmatirosa kalamazoonensis KBS708T, a Member of the Rarely Cultivated Gemmatimonadetes Phylum.</title>
        <authorList>
            <person name="Debruyn J.M."/>
            <person name="Radosevich M."/>
            <person name="Wommack K.E."/>
            <person name="Polson S.W."/>
            <person name="Hauser L.J."/>
            <person name="Fawaz M.N."/>
            <person name="Korlach J."/>
            <person name="Tsai Y.C."/>
        </authorList>
    </citation>
    <scope>NUCLEOTIDE SEQUENCE [LARGE SCALE GENOMIC DNA]</scope>
    <source>
        <strain evidence="1 2">KBS708</strain>
    </source>
</reference>
<protein>
    <recommendedName>
        <fullName evidence="3">YbdD/YjiX family protein</fullName>
    </recommendedName>
</protein>
<name>W0RL30_9BACT</name>
<evidence type="ECO:0000313" key="2">
    <source>
        <dbReference type="Proteomes" id="UP000019151"/>
    </source>
</evidence>
<dbReference type="STRING" id="861299.J421_3939"/>
<dbReference type="KEGG" id="gba:J421_3939"/>
<accession>W0RL30</accession>
<proteinExistence type="predicted"/>